<sequence>MKERDRSVELQLRGYRLATAEILYHMPDHPGLLQTFVWQHLDLAPDYPELRRFLDFWIKSVEAKLHSVNVGRISVVQPPRYAHAAGIWQLQ</sequence>
<organism evidence="1 2">
    <name type="scientific">Arboricoccus pini</name>
    <dbReference type="NCBI Taxonomy" id="1963835"/>
    <lineage>
        <taxon>Bacteria</taxon>
        <taxon>Pseudomonadati</taxon>
        <taxon>Pseudomonadota</taxon>
        <taxon>Alphaproteobacteria</taxon>
        <taxon>Geminicoccales</taxon>
        <taxon>Geminicoccaceae</taxon>
        <taxon>Arboricoccus</taxon>
    </lineage>
</organism>
<dbReference type="OrthoDB" id="9811054at2"/>
<keyword evidence="2" id="KW-1185">Reference proteome</keyword>
<name>A0A212RTL6_9PROT</name>
<evidence type="ECO:0000313" key="2">
    <source>
        <dbReference type="Proteomes" id="UP000197065"/>
    </source>
</evidence>
<dbReference type="Pfam" id="PF06233">
    <property type="entry name" value="Usg"/>
    <property type="match status" value="1"/>
</dbReference>
<evidence type="ECO:0000313" key="1">
    <source>
        <dbReference type="EMBL" id="SNB76043.1"/>
    </source>
</evidence>
<accession>A0A212RTL6</accession>
<reference evidence="1 2" key="1">
    <citation type="submission" date="2017-06" db="EMBL/GenBank/DDBJ databases">
        <authorList>
            <person name="Kim H.J."/>
            <person name="Triplett B.A."/>
        </authorList>
    </citation>
    <scope>NUCLEOTIDE SEQUENCE [LARGE SCALE GENOMIC DNA]</scope>
    <source>
        <strain evidence="1 2">B29T1</strain>
    </source>
</reference>
<dbReference type="RefSeq" id="WP_088562571.1">
    <property type="nucleotide sequence ID" value="NZ_FYEH01000014.1"/>
</dbReference>
<dbReference type="InterPro" id="IPR009354">
    <property type="entry name" value="Usg"/>
</dbReference>
<dbReference type="EMBL" id="FYEH01000014">
    <property type="protein sequence ID" value="SNB76043.1"/>
    <property type="molecule type" value="Genomic_DNA"/>
</dbReference>
<dbReference type="AlphaFoldDB" id="A0A212RTL6"/>
<protein>
    <submittedName>
        <fullName evidence="1">Uncharacterized protein</fullName>
    </submittedName>
</protein>
<gene>
    <name evidence="1" type="ORF">SAMN07250955_11461</name>
</gene>
<proteinExistence type="predicted"/>
<dbReference type="Proteomes" id="UP000197065">
    <property type="component" value="Unassembled WGS sequence"/>
</dbReference>